<dbReference type="PANTHER" id="PTHR43643">
    <property type="entry name" value="HISTIDINOL-PHOSPHATE AMINOTRANSFERASE 2"/>
    <property type="match status" value="1"/>
</dbReference>
<name>A0A6M4IVU5_9BACT</name>
<dbReference type="SUPFAM" id="SSF53383">
    <property type="entry name" value="PLP-dependent transferases"/>
    <property type="match status" value="1"/>
</dbReference>
<sequence length="390" mass="42123">MSDTVSRRQWLIKTGIGVGATVALPGLLPALEASRALGGASYGEVLKQLERDITTQRRAAGPIRLCFNENPFGMSPKAKDAIMNAWGEHPHYDPPVMKELTEAYATHVGVKPGHVLVTQGSSEVLSLAALATGMKGGEMVLPWPTFEQLPDYATSMGVTVHKVPLTADLHHDFAAMNAKIGANTKLVFVCNPNNPTAVLDNQSAMRDFVISTAKKCLVVVDEAYHDFADDPSYKSMTDLVTAGHNIIVSRTASKIHSLAGLRVGFAIAHPDVIKKMAVFATGNPNTFGMRAALASVQDTEYQEFVKAKNREGRALLTAALTNAGRRVAPSQTNFVFFHAGRPVEQLQKHFLAGGFRVGRAFQPYGDWCRISIGTPEEMKQFVTLIPGALA</sequence>
<evidence type="ECO:0000256" key="4">
    <source>
        <dbReference type="ARBA" id="ARBA00022898"/>
    </source>
</evidence>
<comment type="similarity">
    <text evidence="1">Belongs to the class-II pyridoxal-phosphate-dependent aminotransferase family. Histidinol-phosphate aminotransferase subfamily.</text>
</comment>
<dbReference type="InterPro" id="IPR015424">
    <property type="entry name" value="PyrdxlP-dep_Trfase"/>
</dbReference>
<protein>
    <submittedName>
        <fullName evidence="6">Histidinol-phosphate aminotransferase family protein</fullName>
    </submittedName>
</protein>
<dbReference type="Pfam" id="PF00155">
    <property type="entry name" value="Aminotran_1_2"/>
    <property type="match status" value="1"/>
</dbReference>
<dbReference type="PROSITE" id="PS51318">
    <property type="entry name" value="TAT"/>
    <property type="match status" value="1"/>
</dbReference>
<dbReference type="GO" id="GO:0030170">
    <property type="term" value="F:pyridoxal phosphate binding"/>
    <property type="evidence" value="ECO:0007669"/>
    <property type="project" value="InterPro"/>
</dbReference>
<keyword evidence="4" id="KW-0663">Pyridoxal phosphate</keyword>
<dbReference type="InterPro" id="IPR050106">
    <property type="entry name" value="HistidinolP_aminotransfase"/>
</dbReference>
<dbReference type="InterPro" id="IPR015421">
    <property type="entry name" value="PyrdxlP-dep_Trfase_major"/>
</dbReference>
<evidence type="ECO:0000256" key="1">
    <source>
        <dbReference type="ARBA" id="ARBA00007970"/>
    </source>
</evidence>
<dbReference type="InterPro" id="IPR006311">
    <property type="entry name" value="TAT_signal"/>
</dbReference>
<evidence type="ECO:0000256" key="3">
    <source>
        <dbReference type="ARBA" id="ARBA00022679"/>
    </source>
</evidence>
<accession>A0A6M4IVU5</accession>
<evidence type="ECO:0000256" key="2">
    <source>
        <dbReference type="ARBA" id="ARBA00022576"/>
    </source>
</evidence>
<proteinExistence type="inferred from homology"/>
<dbReference type="InterPro" id="IPR015422">
    <property type="entry name" value="PyrdxlP-dep_Trfase_small"/>
</dbReference>
<keyword evidence="3 6" id="KW-0808">Transferase</keyword>
<feature type="domain" description="Aminotransferase class I/classII large" evidence="5">
    <location>
        <begin position="63"/>
        <end position="383"/>
    </location>
</feature>
<evidence type="ECO:0000313" key="6">
    <source>
        <dbReference type="EMBL" id="QJR36992.1"/>
    </source>
</evidence>
<dbReference type="EMBL" id="CP053085">
    <property type="protein sequence ID" value="QJR36992.1"/>
    <property type="molecule type" value="Genomic_DNA"/>
</dbReference>
<dbReference type="GO" id="GO:0008483">
    <property type="term" value="F:transaminase activity"/>
    <property type="evidence" value="ECO:0007669"/>
    <property type="project" value="UniProtKB-KW"/>
</dbReference>
<gene>
    <name evidence="6" type="ORF">HKW67_16435</name>
</gene>
<evidence type="ECO:0000259" key="5">
    <source>
        <dbReference type="Pfam" id="PF00155"/>
    </source>
</evidence>
<dbReference type="AlphaFoldDB" id="A0A6M4IVU5"/>
<organism evidence="6 7">
    <name type="scientific">Gemmatimonas groenlandica</name>
    <dbReference type="NCBI Taxonomy" id="2732249"/>
    <lineage>
        <taxon>Bacteria</taxon>
        <taxon>Pseudomonadati</taxon>
        <taxon>Gemmatimonadota</taxon>
        <taxon>Gemmatimonadia</taxon>
        <taxon>Gemmatimonadales</taxon>
        <taxon>Gemmatimonadaceae</taxon>
        <taxon>Gemmatimonas</taxon>
    </lineage>
</organism>
<dbReference type="Proteomes" id="UP000500938">
    <property type="component" value="Chromosome"/>
</dbReference>
<dbReference type="KEGG" id="ggr:HKW67_16435"/>
<dbReference type="InterPro" id="IPR004839">
    <property type="entry name" value="Aminotransferase_I/II_large"/>
</dbReference>
<evidence type="ECO:0000313" key="7">
    <source>
        <dbReference type="Proteomes" id="UP000500938"/>
    </source>
</evidence>
<reference evidence="6 7" key="1">
    <citation type="submission" date="2020-05" db="EMBL/GenBank/DDBJ databases">
        <title>Complete genome sequence of Gemmatimonas greenlandica TET16.</title>
        <authorList>
            <person name="Zeng Y."/>
        </authorList>
    </citation>
    <scope>NUCLEOTIDE SEQUENCE [LARGE SCALE GENOMIC DNA]</scope>
    <source>
        <strain evidence="6 7">TET16</strain>
    </source>
</reference>
<keyword evidence="2 6" id="KW-0032">Aminotransferase</keyword>
<dbReference type="PANTHER" id="PTHR43643:SF3">
    <property type="entry name" value="HISTIDINOL-PHOSPHATE AMINOTRANSFERASE"/>
    <property type="match status" value="1"/>
</dbReference>
<dbReference type="Gene3D" id="3.40.640.10">
    <property type="entry name" value="Type I PLP-dependent aspartate aminotransferase-like (Major domain)"/>
    <property type="match status" value="1"/>
</dbReference>
<dbReference type="CDD" id="cd00609">
    <property type="entry name" value="AAT_like"/>
    <property type="match status" value="1"/>
</dbReference>
<dbReference type="RefSeq" id="WP_171226425.1">
    <property type="nucleotide sequence ID" value="NZ_CP053085.1"/>
</dbReference>
<dbReference type="Gene3D" id="3.90.1150.10">
    <property type="entry name" value="Aspartate Aminotransferase, domain 1"/>
    <property type="match status" value="1"/>
</dbReference>
<keyword evidence="7" id="KW-1185">Reference proteome</keyword>